<name>A0AAW3JV24_9FIRM</name>
<evidence type="ECO:0008006" key="4">
    <source>
        <dbReference type="Google" id="ProtNLM"/>
    </source>
</evidence>
<protein>
    <recommendedName>
        <fullName evidence="4">DUF4316 domain-containing protein</fullName>
    </recommendedName>
</protein>
<sequence length="152" mass="17343">MNNLHMSEILSSKYDVHLDYQITMYDQLPYKRNADLCGEQNIAMYSGHIIKYYMCDNKEDSFEVDNHDGEIKTLLADIEANTSVTPTVEDISDNEDDMPEGISQKQVQTLLDDKPEPEDISVKEFESFDDVPDNEPNPSIPTVDAFAGIEDW</sequence>
<dbReference type="AlphaFoldDB" id="A0AAW3JV24"/>
<dbReference type="EMBL" id="LLKB01000001">
    <property type="protein sequence ID" value="KQC86732.1"/>
    <property type="molecule type" value="Genomic_DNA"/>
</dbReference>
<evidence type="ECO:0000256" key="1">
    <source>
        <dbReference type="SAM" id="MobiDB-lite"/>
    </source>
</evidence>
<gene>
    <name evidence="2" type="ORF">APZ18_06090</name>
</gene>
<comment type="caution">
    <text evidence="2">The sequence shown here is derived from an EMBL/GenBank/DDBJ whole genome shotgun (WGS) entry which is preliminary data.</text>
</comment>
<reference evidence="2 3" key="1">
    <citation type="submission" date="2015-10" db="EMBL/GenBank/DDBJ databases">
        <title>Butyribacter intestini gen. nov., sp. nov., a butyric acid-producing bacterium of the family Lachnospiraceae isolated from the human faeces.</title>
        <authorList>
            <person name="Zou Y."/>
            <person name="Xue W."/>
            <person name="Luo G."/>
            <person name="Lv M."/>
        </authorList>
    </citation>
    <scope>NUCLEOTIDE SEQUENCE [LARGE SCALE GENOMIC DNA]</scope>
    <source>
        <strain evidence="2 3">TF01-11</strain>
    </source>
</reference>
<dbReference type="Proteomes" id="UP000050833">
    <property type="component" value="Unassembled WGS sequence"/>
</dbReference>
<accession>A0AAW3JV24</accession>
<evidence type="ECO:0000313" key="2">
    <source>
        <dbReference type="EMBL" id="KQC86732.1"/>
    </source>
</evidence>
<organism evidence="2 3">
    <name type="scientific">Butyribacter intestini</name>
    <dbReference type="NCBI Taxonomy" id="1703332"/>
    <lineage>
        <taxon>Bacteria</taxon>
        <taxon>Bacillati</taxon>
        <taxon>Bacillota</taxon>
        <taxon>Clostridia</taxon>
        <taxon>Lachnospirales</taxon>
        <taxon>Lachnospiraceae</taxon>
        <taxon>Butyribacter</taxon>
    </lineage>
</organism>
<evidence type="ECO:0000313" key="3">
    <source>
        <dbReference type="Proteomes" id="UP000050833"/>
    </source>
</evidence>
<dbReference type="RefSeq" id="WP_055942593.1">
    <property type="nucleotide sequence ID" value="NZ_JAQDCV010000001.1"/>
</dbReference>
<feature type="region of interest" description="Disordered" evidence="1">
    <location>
        <begin position="127"/>
        <end position="152"/>
    </location>
</feature>
<proteinExistence type="predicted"/>
<keyword evidence="3" id="KW-1185">Reference proteome</keyword>